<keyword evidence="2" id="KW-1185">Reference proteome</keyword>
<sequence length="1232" mass="139985">MEPVSMESDTTEEVSADTLPFARNYQLEALENALKQNTIVFLETGSGKTLIAIMLLRSYAYLLRKPSPFVAVFLVPKVVLVPQQAEAIKMHTDLKVGKYWGDMGVDFWDGATWKEEISKHEEFYHRLLETGDSNLPRIFGMTASPIKSKVSSSEQDYWQKIHDLETLMNSKVYTCASESVLSNFIPFSTAKFKFYKYDEIPHALYTHLADELAMIELKAAETISCYESDFFAWEQLDGFGETIIKKFGSDASQALVTYVPSGAEWSIGDDSKFNLDSGLLTEKIVCLIESLLEYRGVEDIRCIIFVERVITAIVLQSLLSELLPRHCTWKTKYIAGNNSGIQCQSRKKQNEIVEEFRRGLVNVIVATSILEEGLDVQSCNLVIMFDPSRTVCSFIQSRGRARMQNSDYLLMVKRYFKPTPKFDINKEMGICTLYLPNNCPIQTVIAQGNIKTLKQAACLEACKKLHQIGALTDNLLPDIVVEKHDAQKRGNEPYNAEHPIYLPPELVNQSPQDTKITYHCYLIELKQHFNYDISARNIVLAMRTELESEIKKVNFDLEVERGRLTVNLKHLGRIQLKPNEVLLCRKFQITLFRVIMDHNLDKLNEILDGFELRDNLEIDYLLLPSTGQLIDWKTVASVLFPRDNGSKHNMNCSNARIVHTKSGPLCTCKIHNSLVCTPHNGQIYCITGVLGHLKANSLFTRNNGSLTTYKKHYEERYGIQLCFDREPLLNGRRIFHVQNYLSKCRQQKQKEPSKISFELPPELCRIIMAPISLSTFYSFTFVPSIMHRLQSLLLAVNLKNMLLDHCMQNVTIPTIKVLEAITTKKCQEDFHLESLETLGDSFLKYAASQQLFKTYQNNHEGLLSVKKERIISNAALCKLGCEQKLPGFIRTESFDPKMWIIPGDNSGSYELNDDSLFNGRKIYVTGRKKVKSKTVADVVEALIGAFLSTGGENVGLIFLDRIGIKVDFVNVPYQRQFQVHAERLVNVRHLESLLNYSFRDPSLLVEALTHGSYMLPEIPRCYQRLEFLGDAVLDYLITVYLYNKYPGLSPGYLTDMRSASVNNDCYALSSVKHGLHKHILHASHELYKRINITVDSFEKLSLGSTFGWESVTSFPKALGDIIESLAGAIFVDSGCNREVVFQSIRPLLEPMITPETMRFHPVRELTEYCQKNHFSMKKPVASRISGKAAVTVEVQANGRLFEHTFLDADKKTAKKVACKEVLKSLRASFPGT</sequence>
<comment type="caution">
    <text evidence="1">The sequence shown here is derived from an EMBL/GenBank/DDBJ whole genome shotgun (WGS) entry which is preliminary data.</text>
</comment>
<gene>
    <name evidence="1" type="ORF">KPL71_017286</name>
</gene>
<dbReference type="Proteomes" id="UP000829398">
    <property type="component" value="Chromosome 6"/>
</dbReference>
<evidence type="ECO:0000313" key="1">
    <source>
        <dbReference type="EMBL" id="KAH9734170.1"/>
    </source>
</evidence>
<dbReference type="EMBL" id="CM039175">
    <property type="protein sequence ID" value="KAH9734170.1"/>
    <property type="molecule type" value="Genomic_DNA"/>
</dbReference>
<name>A0ACB8JQV6_CITSI</name>
<protein>
    <submittedName>
        <fullName evidence="1">Endoribonuclease Dicer</fullName>
    </submittedName>
</protein>
<reference evidence="2" key="1">
    <citation type="journal article" date="2023" name="Hortic. Res.">
        <title>A chromosome-level phased genome enabling allele-level studies in sweet orange: a case study on citrus Huanglongbing tolerance.</title>
        <authorList>
            <person name="Wu B."/>
            <person name="Yu Q."/>
            <person name="Deng Z."/>
            <person name="Duan Y."/>
            <person name="Luo F."/>
            <person name="Gmitter F. Jr."/>
        </authorList>
    </citation>
    <scope>NUCLEOTIDE SEQUENCE [LARGE SCALE GENOMIC DNA]</scope>
    <source>
        <strain evidence="2">cv. Valencia</strain>
    </source>
</reference>
<evidence type="ECO:0000313" key="2">
    <source>
        <dbReference type="Proteomes" id="UP000829398"/>
    </source>
</evidence>
<organism evidence="1 2">
    <name type="scientific">Citrus sinensis</name>
    <name type="common">Sweet orange</name>
    <name type="synonym">Citrus aurantium var. sinensis</name>
    <dbReference type="NCBI Taxonomy" id="2711"/>
    <lineage>
        <taxon>Eukaryota</taxon>
        <taxon>Viridiplantae</taxon>
        <taxon>Streptophyta</taxon>
        <taxon>Embryophyta</taxon>
        <taxon>Tracheophyta</taxon>
        <taxon>Spermatophyta</taxon>
        <taxon>Magnoliopsida</taxon>
        <taxon>eudicotyledons</taxon>
        <taxon>Gunneridae</taxon>
        <taxon>Pentapetalae</taxon>
        <taxon>rosids</taxon>
        <taxon>malvids</taxon>
        <taxon>Sapindales</taxon>
        <taxon>Rutaceae</taxon>
        <taxon>Aurantioideae</taxon>
        <taxon>Citrus</taxon>
    </lineage>
</organism>
<accession>A0ACB8JQV6</accession>
<proteinExistence type="predicted"/>